<name>A0A7Y9XCJ1_9ACTN</name>
<evidence type="ECO:0000256" key="1">
    <source>
        <dbReference type="SAM" id="MobiDB-lite"/>
    </source>
</evidence>
<proteinExistence type="predicted"/>
<protein>
    <recommendedName>
        <fullName evidence="4">Roadblock/LAMTOR2 domain-containing protein</fullName>
    </recommendedName>
</protein>
<dbReference type="Proteomes" id="UP000584931">
    <property type="component" value="Unassembled WGS sequence"/>
</dbReference>
<accession>A0A7Y9XCJ1</accession>
<organism evidence="2 3">
    <name type="scientific">Nocardiopsis sinuspersici</name>
    <dbReference type="NCBI Taxonomy" id="501010"/>
    <lineage>
        <taxon>Bacteria</taxon>
        <taxon>Bacillati</taxon>
        <taxon>Actinomycetota</taxon>
        <taxon>Actinomycetes</taxon>
        <taxon>Streptosporangiales</taxon>
        <taxon>Nocardiopsidaceae</taxon>
        <taxon>Nocardiopsis</taxon>
    </lineage>
</organism>
<dbReference type="EMBL" id="JACCHL010000001">
    <property type="protein sequence ID" value="NYH52033.1"/>
    <property type="molecule type" value="Genomic_DNA"/>
</dbReference>
<gene>
    <name evidence="2" type="ORF">HNR06_001622</name>
</gene>
<sequence length="171" mass="18886">MRLDQQMREMLETPGVHSVCLVDWRGGHILMHAGADDRATDTAEIVRAIRGGPLCAAQALEDVVVTDADHHLLFAVLEDSDLCVQVRMSSTEGNLGFALRRLRRLARTARVPPQPPQSPQPRRDSDHPPRRGRDRPRPAARVAAPVDRRVLERVVTALRSLSVDGSRSVSA</sequence>
<feature type="region of interest" description="Disordered" evidence="1">
    <location>
        <begin position="108"/>
        <end position="145"/>
    </location>
</feature>
<reference evidence="2 3" key="1">
    <citation type="submission" date="2020-07" db="EMBL/GenBank/DDBJ databases">
        <title>Sequencing the genomes of 1000 actinobacteria strains.</title>
        <authorList>
            <person name="Klenk H.-P."/>
        </authorList>
    </citation>
    <scope>NUCLEOTIDE SEQUENCE [LARGE SCALE GENOMIC DNA]</scope>
    <source>
        <strain evidence="2 3">DSM 45278</strain>
    </source>
</reference>
<dbReference type="RefSeq" id="WP_179809657.1">
    <property type="nucleotide sequence ID" value="NZ_JACCHL010000001.1"/>
</dbReference>
<feature type="compositionally biased region" description="Basic and acidic residues" evidence="1">
    <location>
        <begin position="121"/>
        <end position="137"/>
    </location>
</feature>
<evidence type="ECO:0000313" key="2">
    <source>
        <dbReference type="EMBL" id="NYH52033.1"/>
    </source>
</evidence>
<evidence type="ECO:0008006" key="4">
    <source>
        <dbReference type="Google" id="ProtNLM"/>
    </source>
</evidence>
<evidence type="ECO:0000313" key="3">
    <source>
        <dbReference type="Proteomes" id="UP000584931"/>
    </source>
</evidence>
<dbReference type="AlphaFoldDB" id="A0A7Y9XCJ1"/>
<comment type="caution">
    <text evidence="2">The sequence shown here is derived from an EMBL/GenBank/DDBJ whole genome shotgun (WGS) entry which is preliminary data.</text>
</comment>